<evidence type="ECO:0000256" key="4">
    <source>
        <dbReference type="ARBA" id="ARBA00022553"/>
    </source>
</evidence>
<sequence>MAFPPDSAPFSIGVGPPPPPPYDPSPMLAPPPAALLPELAYLAQIDRILIQQKVNYAEMVTNWEMSKDYILKNSMGQQVFTARESGANFLAAQFFGLLRPFDIHIVDNFGREILTVIRPVKCGSCCFPCCLQEVEIQSPPGVPIGYIEQNWHPFWPKFTVTDANRSAQLKIKGPCCDCTCCSDVNFDVLSLDEDTVVGQITKQWAGFLQEGFTDADNFGVSFPMDLDDRGDSGSRENKKWDGGRETRRARNEVWKCLLIDQGELQGHNRWLSRCPGRRPGWTVEGRGARNASEDWKRLNPGARCLYHRVRGILSLWTQRLHQKLGGAGPG</sequence>
<dbReference type="GO" id="GO:0005886">
    <property type="term" value="C:plasma membrane"/>
    <property type="evidence" value="ECO:0007669"/>
    <property type="project" value="TreeGrafter"/>
</dbReference>
<protein>
    <recommendedName>
        <fullName evidence="11">Phospholipid scramblase</fullName>
    </recommendedName>
</protein>
<feature type="compositionally biased region" description="Pro residues" evidence="12">
    <location>
        <begin position="15"/>
        <end position="26"/>
    </location>
</feature>
<name>A0AAV2J4J7_KNICA</name>
<evidence type="ECO:0000313" key="13">
    <source>
        <dbReference type="EMBL" id="CAL1571451.1"/>
    </source>
</evidence>
<evidence type="ECO:0000256" key="1">
    <source>
        <dbReference type="ARBA" id="ARBA00001913"/>
    </source>
</evidence>
<dbReference type="SUPFAM" id="SSF54518">
    <property type="entry name" value="Tubby C-terminal domain-like"/>
    <property type="match status" value="1"/>
</dbReference>
<keyword evidence="4" id="KW-0597">Phosphoprotein</keyword>
<evidence type="ECO:0000256" key="6">
    <source>
        <dbReference type="ARBA" id="ARBA00022837"/>
    </source>
</evidence>
<evidence type="ECO:0000256" key="3">
    <source>
        <dbReference type="ARBA" id="ARBA00005350"/>
    </source>
</evidence>
<evidence type="ECO:0000256" key="11">
    <source>
        <dbReference type="RuleBase" id="RU363116"/>
    </source>
</evidence>
<organism evidence="13 14">
    <name type="scientific">Knipowitschia caucasica</name>
    <name type="common">Caucasian dwarf goby</name>
    <name type="synonym">Pomatoschistus caucasicus</name>
    <dbReference type="NCBI Taxonomy" id="637954"/>
    <lineage>
        <taxon>Eukaryota</taxon>
        <taxon>Metazoa</taxon>
        <taxon>Chordata</taxon>
        <taxon>Craniata</taxon>
        <taxon>Vertebrata</taxon>
        <taxon>Euteleostomi</taxon>
        <taxon>Actinopterygii</taxon>
        <taxon>Neopterygii</taxon>
        <taxon>Teleostei</taxon>
        <taxon>Neoteleostei</taxon>
        <taxon>Acanthomorphata</taxon>
        <taxon>Gobiaria</taxon>
        <taxon>Gobiiformes</taxon>
        <taxon>Gobioidei</taxon>
        <taxon>Gobiidae</taxon>
        <taxon>Gobiinae</taxon>
        <taxon>Knipowitschia</taxon>
    </lineage>
</organism>
<evidence type="ECO:0000313" key="14">
    <source>
        <dbReference type="Proteomes" id="UP001497482"/>
    </source>
</evidence>
<reference evidence="13 14" key="1">
    <citation type="submission" date="2024-04" db="EMBL/GenBank/DDBJ databases">
        <authorList>
            <person name="Waldvogel A.-M."/>
            <person name="Schoenle A."/>
        </authorList>
    </citation>
    <scope>NUCLEOTIDE SEQUENCE [LARGE SCALE GENOMIC DNA]</scope>
</reference>
<keyword evidence="8" id="KW-0472">Membrane</keyword>
<dbReference type="InterPro" id="IPR005552">
    <property type="entry name" value="Scramblase"/>
</dbReference>
<dbReference type="PANTHER" id="PTHR23248:SF38">
    <property type="entry name" value="PHOSPHOLIPID SCRAMBLASE 1"/>
    <property type="match status" value="1"/>
</dbReference>
<evidence type="ECO:0000256" key="2">
    <source>
        <dbReference type="ARBA" id="ARBA00004606"/>
    </source>
</evidence>
<comment type="function">
    <text evidence="11">May mediate accelerated ATP-independent bidirectional transbilayer migration of phospholipids upon binding calcium ions that results in a loss of phospholipid asymmetry in the plasma membrane.</text>
</comment>
<keyword evidence="6 11" id="KW-0106">Calcium</keyword>
<evidence type="ECO:0000256" key="8">
    <source>
        <dbReference type="ARBA" id="ARBA00023136"/>
    </source>
</evidence>
<keyword evidence="10 11" id="KW-0449">Lipoprotein</keyword>
<keyword evidence="14" id="KW-1185">Reference proteome</keyword>
<dbReference type="AlphaFoldDB" id="A0AAV2J4J7"/>
<dbReference type="InterPro" id="IPR025659">
    <property type="entry name" value="Tubby-like_C"/>
</dbReference>
<feature type="region of interest" description="Disordered" evidence="12">
    <location>
        <begin position="1"/>
        <end position="26"/>
    </location>
</feature>
<dbReference type="Proteomes" id="UP001497482">
    <property type="component" value="Chromosome 10"/>
</dbReference>
<dbReference type="GO" id="GO:0017128">
    <property type="term" value="F:phospholipid scramblase activity"/>
    <property type="evidence" value="ECO:0007669"/>
    <property type="project" value="InterPro"/>
</dbReference>
<keyword evidence="7" id="KW-1133">Transmembrane helix</keyword>
<keyword evidence="5" id="KW-0812">Transmembrane</keyword>
<keyword evidence="9 11" id="KW-0564">Palmitate</keyword>
<evidence type="ECO:0000256" key="10">
    <source>
        <dbReference type="ARBA" id="ARBA00023288"/>
    </source>
</evidence>
<dbReference type="EMBL" id="OZ035832">
    <property type="protein sequence ID" value="CAL1571451.1"/>
    <property type="molecule type" value="Genomic_DNA"/>
</dbReference>
<dbReference type="PANTHER" id="PTHR23248">
    <property type="entry name" value="PHOSPHOLIPID SCRAMBLASE-RELATED"/>
    <property type="match status" value="1"/>
</dbReference>
<evidence type="ECO:0000256" key="9">
    <source>
        <dbReference type="ARBA" id="ARBA00023139"/>
    </source>
</evidence>
<dbReference type="Pfam" id="PF03803">
    <property type="entry name" value="Scramblase"/>
    <property type="match status" value="1"/>
</dbReference>
<gene>
    <name evidence="13" type="ORF">KC01_LOCUS3567</name>
</gene>
<comment type="similarity">
    <text evidence="3 11">Belongs to the phospholipid scramblase family.</text>
</comment>
<comment type="cofactor">
    <cofactor evidence="1 11">
        <name>Ca(2+)</name>
        <dbReference type="ChEBI" id="CHEBI:29108"/>
    </cofactor>
</comment>
<evidence type="ECO:0000256" key="7">
    <source>
        <dbReference type="ARBA" id="ARBA00022989"/>
    </source>
</evidence>
<evidence type="ECO:0000256" key="12">
    <source>
        <dbReference type="SAM" id="MobiDB-lite"/>
    </source>
</evidence>
<comment type="subcellular location">
    <subcellularLocation>
        <location evidence="2">Membrane</location>
        <topology evidence="2">Single-pass type II membrane protein</topology>
    </subcellularLocation>
</comment>
<accession>A0AAV2J4J7</accession>
<evidence type="ECO:0000256" key="5">
    <source>
        <dbReference type="ARBA" id="ARBA00022692"/>
    </source>
</evidence>
<proteinExistence type="inferred from homology"/>